<dbReference type="PANTHER" id="PTHR13683">
    <property type="entry name" value="ASPARTYL PROTEASES"/>
    <property type="match status" value="1"/>
</dbReference>
<keyword evidence="3" id="KW-0064">Aspartyl protease</keyword>
<keyword evidence="9" id="KW-1185">Reference proteome</keyword>
<dbReference type="InterPro" id="IPR033121">
    <property type="entry name" value="PEPTIDASE_A1"/>
</dbReference>
<accession>A0A4P1QWQ0</accession>
<evidence type="ECO:0000313" key="8">
    <source>
        <dbReference type="EMBL" id="OIV96662.1"/>
    </source>
</evidence>
<dbReference type="Pfam" id="PF14543">
    <property type="entry name" value="TAXi_N"/>
    <property type="match status" value="1"/>
</dbReference>
<feature type="active site" evidence="5">
    <location>
        <position position="272"/>
    </location>
</feature>
<dbReference type="PANTHER" id="PTHR13683:SF227">
    <property type="entry name" value="EUKARYOTIC ASPARTYL PROTEASE FAMILY PROTEIN"/>
    <property type="match status" value="1"/>
</dbReference>
<dbReference type="EMBL" id="CM007375">
    <property type="protein sequence ID" value="OIV96662.1"/>
    <property type="molecule type" value="Genomic_DNA"/>
</dbReference>
<dbReference type="FunFam" id="2.40.70.10:FF:000015">
    <property type="entry name" value="Aspartyl protease family protein"/>
    <property type="match status" value="1"/>
</dbReference>
<comment type="similarity">
    <text evidence="1">Belongs to the peptidase A1 family.</text>
</comment>
<dbReference type="InterPro" id="IPR032799">
    <property type="entry name" value="TAXi_C"/>
</dbReference>
<name>A0A4P1QWQ0_LUPAN</name>
<organism evidence="8 9">
    <name type="scientific">Lupinus angustifolius</name>
    <name type="common">Narrow-leaved blue lupine</name>
    <dbReference type="NCBI Taxonomy" id="3871"/>
    <lineage>
        <taxon>Eukaryota</taxon>
        <taxon>Viridiplantae</taxon>
        <taxon>Streptophyta</taxon>
        <taxon>Embryophyta</taxon>
        <taxon>Tracheophyta</taxon>
        <taxon>Spermatophyta</taxon>
        <taxon>Magnoliopsida</taxon>
        <taxon>eudicotyledons</taxon>
        <taxon>Gunneridae</taxon>
        <taxon>Pentapetalae</taxon>
        <taxon>rosids</taxon>
        <taxon>fabids</taxon>
        <taxon>Fabales</taxon>
        <taxon>Fabaceae</taxon>
        <taxon>Papilionoideae</taxon>
        <taxon>50 kb inversion clade</taxon>
        <taxon>genistoids sensu lato</taxon>
        <taxon>core genistoids</taxon>
        <taxon>Genisteae</taxon>
        <taxon>Lupinus</taxon>
    </lineage>
</organism>
<dbReference type="Proteomes" id="UP000188354">
    <property type="component" value="Chromosome LG15"/>
</dbReference>
<dbReference type="InterPro" id="IPR032861">
    <property type="entry name" value="TAXi_N"/>
</dbReference>
<feature type="active site" evidence="5">
    <location>
        <position position="77"/>
    </location>
</feature>
<dbReference type="Gramene" id="OIV96662">
    <property type="protein sequence ID" value="OIV96662"/>
    <property type="gene ID" value="TanjilG_09204"/>
</dbReference>
<reference evidence="8 9" key="1">
    <citation type="journal article" date="2017" name="Plant Biotechnol. J.">
        <title>A comprehensive draft genome sequence for lupin (Lupinus angustifolius), an emerging health food: insights into plant-microbe interactions and legume evolution.</title>
        <authorList>
            <person name="Hane J.K."/>
            <person name="Ming Y."/>
            <person name="Kamphuis L.G."/>
            <person name="Nelson M.N."/>
            <person name="Garg G."/>
            <person name="Atkins C.A."/>
            <person name="Bayer P.E."/>
            <person name="Bravo A."/>
            <person name="Bringans S."/>
            <person name="Cannon S."/>
            <person name="Edwards D."/>
            <person name="Foley R."/>
            <person name="Gao L.L."/>
            <person name="Harrison M.J."/>
            <person name="Huang W."/>
            <person name="Hurgobin B."/>
            <person name="Li S."/>
            <person name="Liu C.W."/>
            <person name="McGrath A."/>
            <person name="Morahan G."/>
            <person name="Murray J."/>
            <person name="Weller J."/>
            <person name="Jian J."/>
            <person name="Singh K.B."/>
        </authorList>
    </citation>
    <scope>NUCLEOTIDE SEQUENCE [LARGE SCALE GENOMIC DNA]</scope>
    <source>
        <strain evidence="9">cv. Tanjil</strain>
        <tissue evidence="8">Whole plant</tissue>
    </source>
</reference>
<dbReference type="Gene3D" id="2.40.70.10">
    <property type="entry name" value="Acid Proteases"/>
    <property type="match status" value="2"/>
</dbReference>
<protein>
    <recommendedName>
        <fullName evidence="7">Peptidase A1 domain-containing protein</fullName>
    </recommendedName>
</protein>
<proteinExistence type="inferred from homology"/>
<dbReference type="SUPFAM" id="SSF50630">
    <property type="entry name" value="Acid proteases"/>
    <property type="match status" value="1"/>
</dbReference>
<evidence type="ECO:0000256" key="3">
    <source>
        <dbReference type="ARBA" id="ARBA00022750"/>
    </source>
</evidence>
<dbReference type="InterPro" id="IPR001461">
    <property type="entry name" value="Aspartic_peptidase_A1"/>
</dbReference>
<dbReference type="InterPro" id="IPR021109">
    <property type="entry name" value="Peptidase_aspartic_dom_sf"/>
</dbReference>
<feature type="chain" id="PRO_5020029071" description="Peptidase A1 domain-containing protein" evidence="6">
    <location>
        <begin position="29"/>
        <end position="404"/>
    </location>
</feature>
<evidence type="ECO:0000256" key="2">
    <source>
        <dbReference type="ARBA" id="ARBA00022670"/>
    </source>
</evidence>
<gene>
    <name evidence="8" type="ORF">TanjilG_09204</name>
</gene>
<dbReference type="GO" id="GO:0006508">
    <property type="term" value="P:proteolysis"/>
    <property type="evidence" value="ECO:0007669"/>
    <property type="project" value="UniProtKB-KW"/>
</dbReference>
<keyword evidence="4" id="KW-0378">Hydrolase</keyword>
<evidence type="ECO:0000256" key="6">
    <source>
        <dbReference type="SAM" id="SignalP"/>
    </source>
</evidence>
<dbReference type="PRINTS" id="PR00792">
    <property type="entry name" value="PEPSIN"/>
</dbReference>
<dbReference type="AlphaFoldDB" id="A0A4P1QWQ0"/>
<dbReference type="Pfam" id="PF14541">
    <property type="entry name" value="TAXi_C"/>
    <property type="match status" value="1"/>
</dbReference>
<feature type="signal peptide" evidence="6">
    <location>
        <begin position="1"/>
        <end position="28"/>
    </location>
</feature>
<feature type="domain" description="Peptidase A1" evidence="7">
    <location>
        <begin position="59"/>
        <end position="399"/>
    </location>
</feature>
<keyword evidence="6" id="KW-0732">Signal</keyword>
<dbReference type="GO" id="GO:0004190">
    <property type="term" value="F:aspartic-type endopeptidase activity"/>
    <property type="evidence" value="ECO:0007669"/>
    <property type="project" value="UniProtKB-KW"/>
</dbReference>
<dbReference type="PROSITE" id="PS51767">
    <property type="entry name" value="PEPTIDASE_A1"/>
    <property type="match status" value="1"/>
</dbReference>
<evidence type="ECO:0000259" key="7">
    <source>
        <dbReference type="PROSITE" id="PS51767"/>
    </source>
</evidence>
<evidence type="ECO:0000256" key="4">
    <source>
        <dbReference type="ARBA" id="ARBA00022801"/>
    </source>
</evidence>
<evidence type="ECO:0000256" key="1">
    <source>
        <dbReference type="ARBA" id="ARBA00007447"/>
    </source>
</evidence>
<evidence type="ECO:0000256" key="5">
    <source>
        <dbReference type="PIRSR" id="PIRSR601461-1"/>
    </source>
</evidence>
<sequence length="404" mass="45290">MDLKNRAFTLAMLFLFLLFSFPFTFIEANRPFFNLTTTPLNNNRPSSIVLPIRGTLGRYNVSLNIGDTPKSFELEFDTAGDLSWIECDAPCVNCKTPIDKRYKPHKNIVACADPLCAPVPKPRNFKCVKPNDPCNYFVKYADKDSTSGVIVQDNINLKFTNNVVKKTSIVFGCGYDQTYDADFSSGILGLGNGKSSILSQLHNLGLIANVVGHCLREKEGFIFLGDEFNSAPGIVWAPMLPSSQRSLYTIGPANILFNEKPTSVTGLELIFDTGSTYTYLNDKFYQPVFDLVTNGLPKTWTEIVRDESLPICWKGPKPFRTIGYVRFYFKPLALTFTSSKNVQFELPPESYLSISEGKVCLGILKSSANNLRQLNIIGDIFFLDKLVVYDNEKKRIGWVSRKCA</sequence>
<keyword evidence="2" id="KW-0645">Protease</keyword>
<evidence type="ECO:0000313" key="9">
    <source>
        <dbReference type="Proteomes" id="UP000188354"/>
    </source>
</evidence>